<proteinExistence type="predicted"/>
<accession>A0A0I9SC84</accession>
<organism evidence="2">
    <name type="scientific">Bacteroides fragilis</name>
    <dbReference type="NCBI Taxonomy" id="817"/>
    <lineage>
        <taxon>Bacteria</taxon>
        <taxon>Pseudomonadati</taxon>
        <taxon>Bacteroidota</taxon>
        <taxon>Bacteroidia</taxon>
        <taxon>Bacteroidales</taxon>
        <taxon>Bacteroidaceae</taxon>
        <taxon>Bacteroides</taxon>
    </lineage>
</organism>
<reference evidence="2" key="1">
    <citation type="book" date="2014" name="THE 24TH EUROPEAN CONGRESS OF CLINICAL MICROBIOLOGY AND INFECTIOUS DISEASES" publisher="ECCMID 2014" city="Barcelona, Spain">
        <title>Identification of resistance genes in three multidrug-resistant Bacteroides fragilis isolates by whole genome sequencing.</title>
        <editorList>
            <person name="Unknown"/>
            <person name="A."/>
        </editorList>
        <authorList>
            <person name="Sydenham T.V."/>
            <person name="Hasman H."/>
            <person name="Wang M."/>
            <person name="Soki J."/>
            <person name="Nagy E."/>
            <person name="Justesen U.S."/>
        </authorList>
    </citation>
    <scope>NUCLEOTIDE SEQUENCE</scope>
    <source>
        <strain evidence="2">DCMOUH0018B</strain>
    </source>
</reference>
<evidence type="ECO:0000259" key="1">
    <source>
        <dbReference type="Pfam" id="PF07791"/>
    </source>
</evidence>
<sequence length="186" mass="22042">MKYYELVDYYKRDVNFVFDEEKNDLDYFVLSEGHPVIYNHPIYYTIDKIDSYIDKYDLLPTLGPLLVSKKFRNTFSYLENSELQFFDVVITDKKGNQINNFFALNITNTLECLDLNKSVIETTRYGIKEMKKIFFLTDALNNFSIVRMKEHKSYIVVTEEFKNICEKSNLKGIRFLSEGDSIYTNV</sequence>
<dbReference type="PATRIC" id="fig|817.53.peg.1254"/>
<comment type="caution">
    <text evidence="2">The sequence shown here is derived from an EMBL/GenBank/DDBJ whole genome shotgun (WGS) entry which is preliminary data.</text>
</comment>
<evidence type="ECO:0000313" key="2">
    <source>
        <dbReference type="EMBL" id="KFX75581.1"/>
    </source>
</evidence>
<dbReference type="EMBL" id="JMZZ02000095">
    <property type="protein sequence ID" value="KFX75581.1"/>
    <property type="molecule type" value="Genomic_DNA"/>
</dbReference>
<protein>
    <recommendedName>
        <fullName evidence="1">Immunity MXAN-0049 protein domain-containing protein</fullName>
    </recommendedName>
</protein>
<dbReference type="AlphaFoldDB" id="A0A0I9SC84"/>
<name>A0A0I9SC84_BACFG</name>
<reference evidence="2" key="2">
    <citation type="submission" date="2014-07" db="EMBL/GenBank/DDBJ databases">
        <title>Genetics and epidemiology of antimicrobial resistance in B. fragilis group.</title>
        <authorList>
            <person name="Sydenham T.V."/>
            <person name="Hasman H."/>
            <person name="Kemp M."/>
            <person name="Justesen U.S."/>
        </authorList>
    </citation>
    <scope>NUCLEOTIDE SEQUENCE [LARGE SCALE GENOMIC DNA]</scope>
    <source>
        <strain evidence="2">DCMOUH0018B</strain>
    </source>
</reference>
<dbReference type="Pfam" id="PF07791">
    <property type="entry name" value="Imm11"/>
    <property type="match status" value="1"/>
</dbReference>
<feature type="domain" description="Immunity MXAN-0049 protein" evidence="1">
    <location>
        <begin position="57"/>
        <end position="176"/>
    </location>
</feature>
<dbReference type="InterPro" id="IPR012433">
    <property type="entry name" value="Imm11"/>
</dbReference>
<dbReference type="RefSeq" id="WP_044299954.1">
    <property type="nucleotide sequence ID" value="NZ_CP036542.1"/>
</dbReference>
<gene>
    <name evidence="2" type="ORF">EE52_0206035</name>
</gene>